<dbReference type="AlphaFoldDB" id="A0AA36GXG2"/>
<evidence type="ECO:0000313" key="2">
    <source>
        <dbReference type="Proteomes" id="UP001176961"/>
    </source>
</evidence>
<sequence>MNLTKVVSSSSQTIVEAVVLTVYKGSEELEGQTIKMIVTKCPKRHVFVSGFISNERPLYALYTTNCSGAKISLRKTAEKFKSECVNDTMKIDEAKGTDPSIMNEEYNEFNIINSTDKLKDCICYKEVNLMHSYCDQSITFVASVEISGKLPMYSDAAYTIKRYRAKVIEIYKHSTTIGISKGHFIEVNVLGPKDGCVTNFYDNVHMTVAGMLQEKNERGENVFITDRCKYLVWAFSFGWVKRLFQMKEKINCSPYMKDWKGSSFHVIEQITE</sequence>
<dbReference type="Proteomes" id="UP001176961">
    <property type="component" value="Unassembled WGS sequence"/>
</dbReference>
<comment type="caution">
    <text evidence="1">The sequence shown here is derived from an EMBL/GenBank/DDBJ whole genome shotgun (WGS) entry which is preliminary data.</text>
</comment>
<proteinExistence type="predicted"/>
<organism evidence="1 2">
    <name type="scientific">Cylicocyclus nassatus</name>
    <name type="common">Nematode worm</name>
    <dbReference type="NCBI Taxonomy" id="53992"/>
    <lineage>
        <taxon>Eukaryota</taxon>
        <taxon>Metazoa</taxon>
        <taxon>Ecdysozoa</taxon>
        <taxon>Nematoda</taxon>
        <taxon>Chromadorea</taxon>
        <taxon>Rhabditida</taxon>
        <taxon>Rhabditina</taxon>
        <taxon>Rhabditomorpha</taxon>
        <taxon>Strongyloidea</taxon>
        <taxon>Strongylidae</taxon>
        <taxon>Cylicocyclus</taxon>
    </lineage>
</organism>
<keyword evidence="2" id="KW-1185">Reference proteome</keyword>
<protein>
    <submittedName>
        <fullName evidence="1">Uncharacterized protein</fullName>
    </submittedName>
</protein>
<dbReference type="EMBL" id="CATQJL010000223">
    <property type="protein sequence ID" value="CAJ0600175.1"/>
    <property type="molecule type" value="Genomic_DNA"/>
</dbReference>
<evidence type="ECO:0000313" key="1">
    <source>
        <dbReference type="EMBL" id="CAJ0600175.1"/>
    </source>
</evidence>
<gene>
    <name evidence="1" type="ORF">CYNAS_LOCUS12158</name>
</gene>
<accession>A0AA36GXG2</accession>
<name>A0AA36GXG2_CYLNA</name>
<reference evidence="1" key="1">
    <citation type="submission" date="2023-07" db="EMBL/GenBank/DDBJ databases">
        <authorList>
            <consortium name="CYATHOMIX"/>
        </authorList>
    </citation>
    <scope>NUCLEOTIDE SEQUENCE</scope>
    <source>
        <strain evidence="1">N/A</strain>
    </source>
</reference>